<proteinExistence type="predicted"/>
<dbReference type="EMBL" id="MBER01000116">
    <property type="protein sequence ID" value="OMC39572.1"/>
    <property type="molecule type" value="Genomic_DNA"/>
</dbReference>
<evidence type="ECO:0000313" key="2">
    <source>
        <dbReference type="Proteomes" id="UP000187001"/>
    </source>
</evidence>
<reference evidence="1 2" key="1">
    <citation type="submission" date="2016-07" db="EMBL/GenBank/DDBJ databases">
        <authorList>
            <person name="Sutton G."/>
            <person name="Brinkac L."/>
            <person name="Sanka R."/>
            <person name="Adams M."/>
            <person name="Lau E."/>
            <person name="Kumar A."/>
            <person name="Macaden R."/>
        </authorList>
    </citation>
    <scope>NUCLEOTIDE SEQUENCE [LARGE SCALE GENOMIC DNA]</scope>
    <source>
        <strain evidence="1 2">GA-0871</strain>
    </source>
</reference>
<dbReference type="Proteomes" id="UP000187001">
    <property type="component" value="Unassembled WGS sequence"/>
</dbReference>
<evidence type="ECO:0000313" key="1">
    <source>
        <dbReference type="EMBL" id="OMC39572.1"/>
    </source>
</evidence>
<organism evidence="1 2">
    <name type="scientific">Mycolicibacterium fortuitum</name>
    <name type="common">Mycobacterium fortuitum</name>
    <dbReference type="NCBI Taxonomy" id="1766"/>
    <lineage>
        <taxon>Bacteria</taxon>
        <taxon>Bacillati</taxon>
        <taxon>Actinomycetota</taxon>
        <taxon>Actinomycetes</taxon>
        <taxon>Mycobacteriales</taxon>
        <taxon>Mycobacteriaceae</taxon>
        <taxon>Mycolicibacterium</taxon>
    </lineage>
</organism>
<gene>
    <name evidence="1" type="ORF">A5742_05010</name>
</gene>
<comment type="caution">
    <text evidence="1">The sequence shown here is derived from an EMBL/GenBank/DDBJ whole genome shotgun (WGS) entry which is preliminary data.</text>
</comment>
<name>A0ABD6QJN1_MYCFO</name>
<accession>A0ABD6QJN1</accession>
<sequence>MAAVDEVVPAEHIGEGFRRPGLGVNATHFYCLACLPVPGNQNWNALGQRAADDPWRADTVMSFFRRTAGAWRADGFTTSFAAGGSIRPYPISVTQPIADCARAIGGSQLKEFRRALASICQYTFLLNIECRIAIGDSGPYPLPNDRVLVIRELAEMGQSWRPWSPPAASVEYPGIVVGLVIRPGVSVRITDTATTFTTPGSLLDHVEAVALFSTDDAGELTPLQLSDFSGFAASLGVVNRALYRSLTGLSYADKIAAGAMVYFSMLRPWARTAGLENSFDWDAPAASLPVLKDLGINYVSEERTVI</sequence>
<dbReference type="AlphaFoldDB" id="A0ABD6QJN1"/>
<protein>
    <submittedName>
        <fullName evidence="1">Uncharacterized protein</fullName>
    </submittedName>
</protein>